<dbReference type="InterPro" id="IPR023361">
    <property type="entry name" value="DUF1285_beta_roll_sf"/>
</dbReference>
<name>A0ABX7MQX9_9GAMM</name>
<dbReference type="EMBL" id="CP071247">
    <property type="protein sequence ID" value="QSP93830.1"/>
    <property type="molecule type" value="Genomic_DNA"/>
</dbReference>
<dbReference type="InterPro" id="IPR048341">
    <property type="entry name" value="DUF1285_N"/>
</dbReference>
<evidence type="ECO:0000313" key="4">
    <source>
        <dbReference type="Proteomes" id="UP000663555"/>
    </source>
</evidence>
<dbReference type="RefSeq" id="WP_206643052.1">
    <property type="nucleotide sequence ID" value="NZ_CP071247.1"/>
</dbReference>
<accession>A0ABX7MQX9</accession>
<protein>
    <submittedName>
        <fullName evidence="3">DUF1285 domain-containing protein</fullName>
    </submittedName>
</protein>
<dbReference type="InterPro" id="IPR048342">
    <property type="entry name" value="DUF1285_C"/>
</dbReference>
<gene>
    <name evidence="3" type="ORF">LPB19_11545</name>
</gene>
<evidence type="ECO:0000259" key="1">
    <source>
        <dbReference type="Pfam" id="PF06938"/>
    </source>
</evidence>
<dbReference type="Gene3D" id="3.10.540.10">
    <property type="entry name" value="duf1285 like domain"/>
    <property type="match status" value="1"/>
</dbReference>
<organism evidence="3 4">
    <name type="scientific">Marinobacter salinisoli</name>
    <dbReference type="NCBI Taxonomy" id="2769486"/>
    <lineage>
        <taxon>Bacteria</taxon>
        <taxon>Pseudomonadati</taxon>
        <taxon>Pseudomonadota</taxon>
        <taxon>Gammaproteobacteria</taxon>
        <taxon>Pseudomonadales</taxon>
        <taxon>Marinobacteraceae</taxon>
        <taxon>Marinobacter</taxon>
    </lineage>
</organism>
<evidence type="ECO:0000313" key="3">
    <source>
        <dbReference type="EMBL" id="QSP93830.1"/>
    </source>
</evidence>
<feature type="domain" description="DUF1285" evidence="1">
    <location>
        <begin position="22"/>
        <end position="89"/>
    </location>
</feature>
<reference evidence="3 4" key="1">
    <citation type="submission" date="2021-03" db="EMBL/GenBank/DDBJ databases">
        <title>Genome sequencing of Marinobacter sp. LPB0319.</title>
        <authorList>
            <person name="Kim J."/>
        </authorList>
    </citation>
    <scope>NUCLEOTIDE SEQUENCE [LARGE SCALE GENOMIC DNA]</scope>
    <source>
        <strain evidence="3 4">LPB0319</strain>
    </source>
</reference>
<proteinExistence type="predicted"/>
<evidence type="ECO:0000259" key="2">
    <source>
        <dbReference type="Pfam" id="PF21028"/>
    </source>
</evidence>
<dbReference type="Proteomes" id="UP000663555">
    <property type="component" value="Chromosome"/>
</dbReference>
<keyword evidence="4" id="KW-1185">Reference proteome</keyword>
<sequence>MSMEPEGLATRVGDAIKQMGSPPLDQWHPELSGVMDMRIHRDGQWFYRNEPIKREAIVRLFSSILRREADGEFYLVTPVEKWRIQVDDAPLLAHSLEVSGEGRSQVMTLRTNVGEVLQLGSAHPLEVGSYEGSGEPRPVVWVRHGVEARLVTAAYYELAEHVVEECYEGRSVFGVYSAGEFFAIAEGG</sequence>
<dbReference type="PIRSF" id="PIRSF029557">
    <property type="entry name" value="UCP029557"/>
    <property type="match status" value="1"/>
</dbReference>
<dbReference type="Pfam" id="PF06938">
    <property type="entry name" value="DUF1285_N"/>
    <property type="match status" value="1"/>
</dbReference>
<dbReference type="Pfam" id="PF21028">
    <property type="entry name" value="DUF1285_C"/>
    <property type="match status" value="1"/>
</dbReference>
<dbReference type="Gene3D" id="2.30.270.10">
    <property type="entry name" value="duf1285 protein"/>
    <property type="match status" value="1"/>
</dbReference>
<dbReference type="InterPro" id="IPR010707">
    <property type="entry name" value="DUF1285"/>
</dbReference>
<feature type="domain" description="DUF1285" evidence="2">
    <location>
        <begin position="90"/>
        <end position="184"/>
    </location>
</feature>